<evidence type="ECO:0008006" key="3">
    <source>
        <dbReference type="Google" id="ProtNLM"/>
    </source>
</evidence>
<reference evidence="2" key="1">
    <citation type="journal article" date="2019" name="Int. J. Syst. Evol. Microbiol.">
        <title>The Global Catalogue of Microorganisms (GCM) 10K type strain sequencing project: providing services to taxonomists for standard genome sequencing and annotation.</title>
        <authorList>
            <consortium name="The Broad Institute Genomics Platform"/>
            <consortium name="The Broad Institute Genome Sequencing Center for Infectious Disease"/>
            <person name="Wu L."/>
            <person name="Ma J."/>
        </authorList>
    </citation>
    <scope>NUCLEOTIDE SEQUENCE [LARGE SCALE GENOMIC DNA]</scope>
    <source>
        <strain evidence="2">CCM 8653</strain>
    </source>
</reference>
<organism evidence="1 2">
    <name type="scientific">Isoptericola cucumis</name>
    <dbReference type="NCBI Taxonomy" id="1776856"/>
    <lineage>
        <taxon>Bacteria</taxon>
        <taxon>Bacillati</taxon>
        <taxon>Actinomycetota</taxon>
        <taxon>Actinomycetes</taxon>
        <taxon>Micrococcales</taxon>
        <taxon>Promicromonosporaceae</taxon>
        <taxon>Isoptericola</taxon>
    </lineage>
</organism>
<comment type="caution">
    <text evidence="1">The sequence shown here is derived from an EMBL/GenBank/DDBJ whole genome shotgun (WGS) entry which is preliminary data.</text>
</comment>
<proteinExistence type="predicted"/>
<protein>
    <recommendedName>
        <fullName evidence="3">Methionine synthase</fullName>
    </recommendedName>
</protein>
<dbReference type="Gene3D" id="3.20.20.210">
    <property type="match status" value="1"/>
</dbReference>
<accession>A0ABQ2BAC5</accession>
<name>A0ABQ2BAC5_9MICO</name>
<dbReference type="InterPro" id="IPR038071">
    <property type="entry name" value="UROD/MetE-like_sf"/>
</dbReference>
<dbReference type="RefSeq" id="WP_188523946.1">
    <property type="nucleotide sequence ID" value="NZ_BMDG01000007.1"/>
</dbReference>
<dbReference type="SUPFAM" id="SSF51726">
    <property type="entry name" value="UROD/MetE-like"/>
    <property type="match status" value="1"/>
</dbReference>
<dbReference type="Proteomes" id="UP000632535">
    <property type="component" value="Unassembled WGS sequence"/>
</dbReference>
<sequence>MADPRTAVSGHGAWPGGEPDVLDAQLTVLDDLAALPSGAAPVPFLVQLAGRGPGADAVGRTSALLAELPVELGPHGWKLTDAGGTDERRALALLREDLGALAVAAHGYVGPLAVEVVGPWTLAAQLWSARGDRVLADVGARADLFLALAEAVRAHVADVRAQVPGAEVVVQLAEPLLGQVHAGVLPSFSGFSRLRPVAGPDVIDGLSPVVDAAHDAGATVVVHLGATWVGVPPVALAGADAVGLDLAALGTGGWNERAWELVARATERGMPLWAGLPPARVSQCAGPALGELADQLTVPWRRVGLPVAGLTDVTLLGAGTASGASGPGGPGVAGTPDEHRALLANLGRVADVVTERAHA</sequence>
<evidence type="ECO:0000313" key="2">
    <source>
        <dbReference type="Proteomes" id="UP000632535"/>
    </source>
</evidence>
<dbReference type="EMBL" id="BMDG01000007">
    <property type="protein sequence ID" value="GGI09033.1"/>
    <property type="molecule type" value="Genomic_DNA"/>
</dbReference>
<evidence type="ECO:0000313" key="1">
    <source>
        <dbReference type="EMBL" id="GGI09033.1"/>
    </source>
</evidence>
<keyword evidence="2" id="KW-1185">Reference proteome</keyword>
<gene>
    <name evidence="1" type="ORF">GCM10007368_24150</name>
</gene>